<evidence type="ECO:0000313" key="3">
    <source>
        <dbReference type="EnsemblMetazoa" id="CJA06354.1"/>
    </source>
</evidence>
<dbReference type="InterPro" id="IPR001584">
    <property type="entry name" value="Integrase_cat-core"/>
</dbReference>
<accession>A0A8R1HT47</accession>
<dbReference type="InterPro" id="IPR041679">
    <property type="entry name" value="DNA2/NAM7-like_C"/>
</dbReference>
<feature type="compositionally biased region" description="Basic and acidic residues" evidence="1">
    <location>
        <begin position="280"/>
        <end position="293"/>
    </location>
</feature>
<reference evidence="3" key="2">
    <citation type="submission" date="2022-06" db="UniProtKB">
        <authorList>
            <consortium name="EnsemblMetazoa"/>
        </authorList>
    </citation>
    <scope>IDENTIFICATION</scope>
    <source>
        <strain evidence="3">DF5081</strain>
    </source>
</reference>
<dbReference type="SUPFAM" id="SSF52540">
    <property type="entry name" value="P-loop containing nucleoside triphosphate hydrolases"/>
    <property type="match status" value="1"/>
</dbReference>
<name>A0A8R1HT47_CAEJA</name>
<dbReference type="InterPro" id="IPR050951">
    <property type="entry name" value="Retrovirus_Pol_polyprotein"/>
</dbReference>
<feature type="region of interest" description="Disordered" evidence="1">
    <location>
        <begin position="410"/>
        <end position="431"/>
    </location>
</feature>
<proteinExistence type="predicted"/>
<feature type="region of interest" description="Disordered" evidence="1">
    <location>
        <begin position="255"/>
        <end position="383"/>
    </location>
</feature>
<evidence type="ECO:0000313" key="4">
    <source>
        <dbReference type="Proteomes" id="UP000005237"/>
    </source>
</evidence>
<dbReference type="PROSITE" id="PS50994">
    <property type="entry name" value="INTEGRASE"/>
    <property type="match status" value="1"/>
</dbReference>
<dbReference type="Gene3D" id="3.30.420.10">
    <property type="entry name" value="Ribonuclease H-like superfamily/Ribonuclease H"/>
    <property type="match status" value="1"/>
</dbReference>
<dbReference type="Pfam" id="PF13087">
    <property type="entry name" value="AAA_12"/>
    <property type="match status" value="1"/>
</dbReference>
<feature type="compositionally biased region" description="Basic and acidic residues" evidence="1">
    <location>
        <begin position="339"/>
        <end position="354"/>
    </location>
</feature>
<evidence type="ECO:0000259" key="2">
    <source>
        <dbReference type="PROSITE" id="PS50994"/>
    </source>
</evidence>
<feature type="compositionally biased region" description="Basic and acidic residues" evidence="1">
    <location>
        <begin position="255"/>
        <end position="265"/>
    </location>
</feature>
<dbReference type="Proteomes" id="UP000005237">
    <property type="component" value="Unassembled WGS sequence"/>
</dbReference>
<dbReference type="InterPro" id="IPR047187">
    <property type="entry name" value="SF1_C_Upf1"/>
</dbReference>
<evidence type="ECO:0000256" key="1">
    <source>
        <dbReference type="SAM" id="MobiDB-lite"/>
    </source>
</evidence>
<dbReference type="GO" id="GO:0003676">
    <property type="term" value="F:nucleic acid binding"/>
    <property type="evidence" value="ECO:0007669"/>
    <property type="project" value="InterPro"/>
</dbReference>
<dbReference type="SUPFAM" id="SSF53098">
    <property type="entry name" value="Ribonuclease H-like"/>
    <property type="match status" value="1"/>
</dbReference>
<feature type="compositionally biased region" description="Acidic residues" evidence="1">
    <location>
        <begin position="266"/>
        <end position="279"/>
    </location>
</feature>
<dbReference type="GO" id="GO:0015074">
    <property type="term" value="P:DNA integration"/>
    <property type="evidence" value="ECO:0007669"/>
    <property type="project" value="InterPro"/>
</dbReference>
<dbReference type="Gene3D" id="3.40.50.300">
    <property type="entry name" value="P-loop containing nucleotide triphosphate hydrolases"/>
    <property type="match status" value="2"/>
</dbReference>
<dbReference type="InterPro" id="IPR012337">
    <property type="entry name" value="RNaseH-like_sf"/>
</dbReference>
<keyword evidence="4" id="KW-1185">Reference proteome</keyword>
<protein>
    <submittedName>
        <fullName evidence="3">Integrase catalytic domain-containing protein</fullName>
    </submittedName>
</protein>
<dbReference type="PANTHER" id="PTHR37984:SF5">
    <property type="entry name" value="PROTEIN NYNRIN-LIKE"/>
    <property type="match status" value="1"/>
</dbReference>
<dbReference type="EnsemblMetazoa" id="CJA06354.1">
    <property type="protein sequence ID" value="CJA06354.1"/>
    <property type="gene ID" value="WBGene00125558"/>
</dbReference>
<dbReference type="PANTHER" id="PTHR37984">
    <property type="entry name" value="PROTEIN CBG26694"/>
    <property type="match status" value="1"/>
</dbReference>
<organism evidence="3 4">
    <name type="scientific">Caenorhabditis japonica</name>
    <dbReference type="NCBI Taxonomy" id="281687"/>
    <lineage>
        <taxon>Eukaryota</taxon>
        <taxon>Metazoa</taxon>
        <taxon>Ecdysozoa</taxon>
        <taxon>Nematoda</taxon>
        <taxon>Chromadorea</taxon>
        <taxon>Rhabditida</taxon>
        <taxon>Rhabditina</taxon>
        <taxon>Rhabditomorpha</taxon>
        <taxon>Rhabditoidea</taxon>
        <taxon>Rhabditidae</taxon>
        <taxon>Peloderinae</taxon>
        <taxon>Caenorhabditis</taxon>
    </lineage>
</organism>
<dbReference type="CDD" id="cd18808">
    <property type="entry name" value="SF1_C_Upf1"/>
    <property type="match status" value="1"/>
</dbReference>
<dbReference type="InterPro" id="IPR027417">
    <property type="entry name" value="P-loop_NTPase"/>
</dbReference>
<feature type="compositionally biased region" description="Basic and acidic residues" evidence="1">
    <location>
        <begin position="364"/>
        <end position="373"/>
    </location>
</feature>
<dbReference type="InterPro" id="IPR036397">
    <property type="entry name" value="RNaseH_sf"/>
</dbReference>
<reference evidence="4" key="1">
    <citation type="submission" date="2010-08" db="EMBL/GenBank/DDBJ databases">
        <authorList>
            <consortium name="Caenorhabditis japonica Sequencing Consortium"/>
            <person name="Wilson R.K."/>
        </authorList>
    </citation>
    <scope>NUCLEOTIDE SEQUENCE [LARGE SCALE GENOMIC DNA]</scope>
    <source>
        <strain evidence="4">DF5081</strain>
    </source>
</reference>
<dbReference type="Pfam" id="PF00665">
    <property type="entry name" value="rve"/>
    <property type="match status" value="1"/>
</dbReference>
<feature type="domain" description="Integrase catalytic" evidence="2">
    <location>
        <begin position="1"/>
        <end position="131"/>
    </location>
</feature>
<feature type="compositionally biased region" description="Polar residues" evidence="1">
    <location>
        <begin position="294"/>
        <end position="303"/>
    </location>
</feature>
<sequence>MICWFSKFVISVPLPDATCETISRAVLEELVLKFGTPNQIVSDNASSFTSAAFQQFCSLLEIGHHRAIPHHSKGNGATERTFRTFHAVISKYINKEHSDWDTILPFTTFSYNNTVHSTTGETPFFLVFGRDPTLTIDRIIDPAPATKKTDIGWFKESLTTTLREVWKEAATQSKEAQATYQKKANEGAKGSDIRPGDRVMYKNYSTHKGLSRKLVLPWKGDFRVVEVNPPRATIYDRQNPRKPEKVVHLDQIKKIYGAEDGKQDKENEEGDEHAEENQEESERSEIVETDTRTTSDVAQNNTITEEKAEESKKGRKTSGNRLVNGPPIKGTTPTLIDTRVTEPGRRNPKREIKIPVRKRKKSMSNKEETHNSTKDVPNGEKGMVEQTTGAEEDVVMEDVMEEHEPAGLAALGSGLRSRTAAGTAGSLDDQEEPIVNLDPKLINETLSVSDTMNPLLYEAQLLEEGEEEATPIDEALERELLEVAAPGVQEVGTSQFESAENHGEPFPVFEKNHPMARWYGGFGDEELPREPAKRAVSLITLDDVQNGRNMTVAAITEDQHVESRPHREVCQATINFAEVIDEEKKGVIVASVVRSLGKTWVLSPTKREYCGQDRGDLYYLLLNENAVDDTTGKHLEPAGLFLGDVIIVTSVYRRPQFKPSDWSSRVLAIDEAKNAFFAVKTFTVLARTIEESQPVVPTNYRRGNKYALVAYGTTRLVFGKMLEVKKQGKGWYAADIMMPATQPAQLLRYVRKGESHQQVIKATEAVQGRETIFPQIVRFAAIRPKEARCLTSAPMTFANVHSSEDFPSYAQAYAASLGIYGIVAVSTRNEESRHFVAKLVRMERGRANRLTCELDLEMAEQTTHPNLWPKGTSIQLERSNGDGLRAVVSAGGIRQRTMFLRIRLLTPTTDLAISERLVIKQTNVERADWARQAPRLRDIPEVTSENHAMKALSVLSGSGVLPPLGKMDAAQALEIEGFRLYKQQEQIVRWLSTNRFVAMAIDCAFGTGKTSTLVLAVLNRKNVIRGTSMMVGVSNSSVTAAVSAIEKFDKSRSCRFVRMISEDNRTRVVPEHLTDYDFPCIWRSHFKKLVKELDAGSSRLNNDIVDAAIYLRQAGEMTIKSLRRGDLRNAVANRKTEQSRMSLFFKLFRPHFVLGTVSSIRTGYAHDGMSKFVEDVGLVLVDEASQIPRCAVITLCHSFPSARLAFFGDRRQLPPFSDNCLPDKLHSNLFYDGKLQTNKKPGQDLPALRSMGLPDCHPVVVINHNFPHVIDGTSVLNQEEAQLALYYAKGLRKIRPDDSICILAFYKSTCTYIEENAPVKVRCSTVDGVQGREYDYTIVLTSRTSGAQTFLDDKKRINVAISRTKTACIIMGNVPYLRSAHTTKELIAQVSVLIFNTSAFEDEFFQKGGRCETLRHSLHHISLNLNHTNSSIVAMPTLSSSPFLSLRRPHAEAVLFPFTTSTFTAPVNYTVADRGRGDSLFV</sequence>